<organism evidence="1 2">
    <name type="scientific">uncultured phage cr116_1</name>
    <dbReference type="NCBI Taxonomy" id="2772073"/>
    <lineage>
        <taxon>Viruses</taxon>
        <taxon>Duplodnaviria</taxon>
        <taxon>Heunggongvirae</taxon>
        <taxon>Uroviricota</taxon>
        <taxon>Caudoviricetes</taxon>
        <taxon>Crassvirales</taxon>
        <taxon>Steigviridae</taxon>
        <taxon>Asinivirinae</taxon>
        <taxon>Pamirivirus</taxon>
        <taxon>Pamirivirus faecium</taxon>
    </lineage>
</organism>
<dbReference type="EMBL" id="MT774389">
    <property type="protein sequence ID" value="QOR59342.1"/>
    <property type="molecule type" value="Genomic_DNA"/>
</dbReference>
<accession>A0A7M1RZK6</accession>
<keyword evidence="2" id="KW-1185">Reference proteome</keyword>
<dbReference type="CDD" id="cd22784">
    <property type="entry name" value="DPBB_MltA_YuiC-like"/>
    <property type="match status" value="1"/>
</dbReference>
<evidence type="ECO:0000313" key="2">
    <source>
        <dbReference type="Proteomes" id="UP000593686"/>
    </source>
</evidence>
<dbReference type="GeneID" id="65129904"/>
<proteinExistence type="predicted"/>
<evidence type="ECO:0000313" key="1">
    <source>
        <dbReference type="EMBL" id="QOR59342.1"/>
    </source>
</evidence>
<dbReference type="Proteomes" id="UP000593686">
    <property type="component" value="Genome"/>
</dbReference>
<dbReference type="KEGG" id="vg:65129904"/>
<sequence length="120" mass="14063">MILSIIINIPVIGETITHVTLTYYQPVKAQCDKQPLITADGSKINLHHLKNNRIKWCAISRDLLWLFPKNKPKRVYIEGFGIYEVKDVMNKRHNHCIDILIHPKDTRRVKLEKVKVKILK</sequence>
<name>A0A7M1RZK6_9CAUD</name>
<reference evidence="1 2" key="1">
    <citation type="submission" date="2020-07" db="EMBL/GenBank/DDBJ databases">
        <title>Taxonomic proposal: Crassvirales, a new order of highly abundant and diverse bacterial viruses.</title>
        <authorList>
            <person name="Shkoporov A.N."/>
            <person name="Stockdale S.R."/>
            <person name="Guerin E."/>
            <person name="Ross R.P."/>
            <person name="Hill C."/>
        </authorList>
    </citation>
    <scope>NUCLEOTIDE SEQUENCE [LARGE SCALE GENOMIC DNA]</scope>
</reference>
<dbReference type="RefSeq" id="YP_010111500.1">
    <property type="nucleotide sequence ID" value="NC_055882.1"/>
</dbReference>
<protein>
    <submittedName>
        <fullName evidence="1">Uncharacterized protein</fullName>
    </submittedName>
</protein>